<dbReference type="InParanoid" id="A0A165I1H3"/>
<dbReference type="Gene3D" id="3.30.710.10">
    <property type="entry name" value="Potassium Channel Kv1.1, Chain A"/>
    <property type="match status" value="1"/>
</dbReference>
<name>A0A165I1H3_9APHY</name>
<feature type="region of interest" description="Disordered" evidence="1">
    <location>
        <begin position="104"/>
        <end position="153"/>
    </location>
</feature>
<feature type="compositionally biased region" description="Polar residues" evidence="1">
    <location>
        <begin position="8"/>
        <end position="32"/>
    </location>
</feature>
<evidence type="ECO:0008006" key="4">
    <source>
        <dbReference type="Google" id="ProtNLM"/>
    </source>
</evidence>
<sequence length="484" mass="52229">MSPPMSPPTRQRGGSLSTPRAWLSRTTSSKDTNPAHAPYAPSKPVRISEPRFANGLDILAQQRSGVLGAGATIVRTPQDALSPSATRPFSPFRVHEDDANYGVRTVSSERAPARSKSPPLPPIPDVESFDAVRSKTPPHPTRAPPLMPESEGSEITVVEPVSLRPSLKMRSPAPSEYSPPVPALPLNLSSSPPQPPFQPILLGPLPAGPVDPSKTIVSLETSTITHRTTMSTLVSRPSYLASYLQDLFPPRTGMRDSTLSTISDVSENESSFNSIFHHHLKSTGVIPTSQPPATIHIFLDRPSAPYAHIISYLRTPPSTPEHPAVLPRAVQLASNSSSRLDALLELRDEACYLELDELYKLCNDELRQRQSRMSAISLHVRGFSSGASSSSIRSVNTLQEIAEMDDHDKLRSAGRARSKDSGFASMETKRSLRGINTAVDSAASQTAISPTSMQQRILPSERGRAATRQPGAGLLASKPSPGWI</sequence>
<accession>A0A165I1H3</accession>
<dbReference type="InterPro" id="IPR011333">
    <property type="entry name" value="SKP1/BTB/POZ_sf"/>
</dbReference>
<dbReference type="Proteomes" id="UP000076871">
    <property type="component" value="Unassembled WGS sequence"/>
</dbReference>
<evidence type="ECO:0000256" key="1">
    <source>
        <dbReference type="SAM" id="MobiDB-lite"/>
    </source>
</evidence>
<feature type="region of interest" description="Disordered" evidence="1">
    <location>
        <begin position="441"/>
        <end position="484"/>
    </location>
</feature>
<dbReference type="AlphaFoldDB" id="A0A165I1H3"/>
<organism evidence="2 3">
    <name type="scientific">Laetiporus sulphureus 93-53</name>
    <dbReference type="NCBI Taxonomy" id="1314785"/>
    <lineage>
        <taxon>Eukaryota</taxon>
        <taxon>Fungi</taxon>
        <taxon>Dikarya</taxon>
        <taxon>Basidiomycota</taxon>
        <taxon>Agaricomycotina</taxon>
        <taxon>Agaricomycetes</taxon>
        <taxon>Polyporales</taxon>
        <taxon>Laetiporus</taxon>
    </lineage>
</organism>
<dbReference type="OrthoDB" id="3363734at2759"/>
<keyword evidence="3" id="KW-1185">Reference proteome</keyword>
<gene>
    <name evidence="2" type="ORF">LAESUDRAFT_733152</name>
</gene>
<dbReference type="EMBL" id="KV427605">
    <property type="protein sequence ID" value="KZT12469.1"/>
    <property type="molecule type" value="Genomic_DNA"/>
</dbReference>
<feature type="compositionally biased region" description="Polar residues" evidence="1">
    <location>
        <begin position="441"/>
        <end position="457"/>
    </location>
</feature>
<proteinExistence type="predicted"/>
<evidence type="ECO:0000313" key="3">
    <source>
        <dbReference type="Proteomes" id="UP000076871"/>
    </source>
</evidence>
<protein>
    <recommendedName>
        <fullName evidence="4">BTB domain-containing protein</fullName>
    </recommendedName>
</protein>
<dbReference type="RefSeq" id="XP_040769979.1">
    <property type="nucleotide sequence ID" value="XM_040910401.1"/>
</dbReference>
<evidence type="ECO:0000313" key="2">
    <source>
        <dbReference type="EMBL" id="KZT12469.1"/>
    </source>
</evidence>
<feature type="region of interest" description="Disordered" evidence="1">
    <location>
        <begin position="1"/>
        <end position="47"/>
    </location>
</feature>
<reference evidence="2 3" key="1">
    <citation type="journal article" date="2016" name="Mol. Biol. Evol.">
        <title>Comparative Genomics of Early-Diverging Mushroom-Forming Fungi Provides Insights into the Origins of Lignocellulose Decay Capabilities.</title>
        <authorList>
            <person name="Nagy L.G."/>
            <person name="Riley R."/>
            <person name="Tritt A."/>
            <person name="Adam C."/>
            <person name="Daum C."/>
            <person name="Floudas D."/>
            <person name="Sun H."/>
            <person name="Yadav J.S."/>
            <person name="Pangilinan J."/>
            <person name="Larsson K.H."/>
            <person name="Matsuura K."/>
            <person name="Barry K."/>
            <person name="Labutti K."/>
            <person name="Kuo R."/>
            <person name="Ohm R.A."/>
            <person name="Bhattacharya S.S."/>
            <person name="Shirouzu T."/>
            <person name="Yoshinaga Y."/>
            <person name="Martin F.M."/>
            <person name="Grigoriev I.V."/>
            <person name="Hibbett D.S."/>
        </authorList>
    </citation>
    <scope>NUCLEOTIDE SEQUENCE [LARGE SCALE GENOMIC DNA]</scope>
    <source>
        <strain evidence="2 3">93-53</strain>
    </source>
</reference>
<feature type="compositionally biased region" description="Pro residues" evidence="1">
    <location>
        <begin position="137"/>
        <end position="147"/>
    </location>
</feature>
<dbReference type="STRING" id="1314785.A0A165I1H3"/>
<dbReference type="GeneID" id="63827430"/>